<protein>
    <submittedName>
        <fullName evidence="2">F-box domain containing protein</fullName>
    </submittedName>
</protein>
<feature type="domain" description="F-box" evidence="1">
    <location>
        <begin position="6"/>
        <end position="53"/>
    </location>
</feature>
<sequence>MMNLNTTSLLDLPPELILEIHDHLSLDALLALKLTHPRLHQIIRLDRQRWQSPLSHCSHRAIQLYLALSTAKASHRFCRLCAATIPVSMFNSSTSPAFIQAADTDDFQNIIELPPGICALHVSRLMRVVHTGPRGPNEWTSTPSRMCMHCGNIEGWADCDCKCDSCAVGIVKTFTRYLNNTRECQQYRFWKADSPTNKTRDGHLWVRETVMDERDHYSIINLPIRPMLDEATTMTQHSQLGYGSFFRSSFWL</sequence>
<dbReference type="InterPro" id="IPR001810">
    <property type="entry name" value="F-box_dom"/>
</dbReference>
<dbReference type="OrthoDB" id="3939900at2759"/>
<reference evidence="3" key="1">
    <citation type="journal article" date="2022" name="Microb. Genom.">
        <title>A global pangenome for the wheat fungal pathogen Pyrenophora tritici-repentis and prediction of effector protein structural homology.</title>
        <authorList>
            <person name="Moolhuijzen P.M."/>
            <person name="See P.T."/>
            <person name="Shi G."/>
            <person name="Powell H.R."/>
            <person name="Cockram J."/>
            <person name="Jorgensen L.N."/>
            <person name="Benslimane H."/>
            <person name="Strelkov S.E."/>
            <person name="Turner J."/>
            <person name="Liu Z."/>
            <person name="Moffat C.S."/>
        </authorList>
    </citation>
    <scope>NUCLEOTIDE SEQUENCE [LARGE SCALE GENOMIC DNA]</scope>
</reference>
<dbReference type="Pfam" id="PF00646">
    <property type="entry name" value="F-box"/>
    <property type="match status" value="1"/>
</dbReference>
<dbReference type="PROSITE" id="PS50181">
    <property type="entry name" value="FBOX"/>
    <property type="match status" value="1"/>
</dbReference>
<proteinExistence type="predicted"/>
<dbReference type="InterPro" id="IPR036047">
    <property type="entry name" value="F-box-like_dom_sf"/>
</dbReference>
<accession>A0A922ND38</accession>
<dbReference type="EMBL" id="NRDI02000012">
    <property type="protein sequence ID" value="KAI1511936.1"/>
    <property type="molecule type" value="Genomic_DNA"/>
</dbReference>
<evidence type="ECO:0000313" key="2">
    <source>
        <dbReference type="EMBL" id="KAI1511936.1"/>
    </source>
</evidence>
<evidence type="ECO:0000313" key="3">
    <source>
        <dbReference type="Proteomes" id="UP000249757"/>
    </source>
</evidence>
<name>A0A922ND38_9PLEO</name>
<dbReference type="Proteomes" id="UP000249757">
    <property type="component" value="Unassembled WGS sequence"/>
</dbReference>
<evidence type="ECO:0000259" key="1">
    <source>
        <dbReference type="PROSITE" id="PS50181"/>
    </source>
</evidence>
<comment type="caution">
    <text evidence="2">The sequence shown here is derived from an EMBL/GenBank/DDBJ whole genome shotgun (WGS) entry which is preliminary data.</text>
</comment>
<gene>
    <name evidence="2" type="ORF">Ptr86124_008776</name>
</gene>
<keyword evidence="3" id="KW-1185">Reference proteome</keyword>
<dbReference type="AlphaFoldDB" id="A0A922ND38"/>
<organism evidence="2 3">
    <name type="scientific">Pyrenophora tritici-repentis</name>
    <dbReference type="NCBI Taxonomy" id="45151"/>
    <lineage>
        <taxon>Eukaryota</taxon>
        <taxon>Fungi</taxon>
        <taxon>Dikarya</taxon>
        <taxon>Ascomycota</taxon>
        <taxon>Pezizomycotina</taxon>
        <taxon>Dothideomycetes</taxon>
        <taxon>Pleosporomycetidae</taxon>
        <taxon>Pleosporales</taxon>
        <taxon>Pleosporineae</taxon>
        <taxon>Pleosporaceae</taxon>
        <taxon>Pyrenophora</taxon>
    </lineage>
</organism>
<dbReference type="SUPFAM" id="SSF81383">
    <property type="entry name" value="F-box domain"/>
    <property type="match status" value="1"/>
</dbReference>